<organism evidence="6 7">
    <name type="scientific">Georgenia thermotolerans</name>
    <dbReference type="NCBI Taxonomy" id="527326"/>
    <lineage>
        <taxon>Bacteria</taxon>
        <taxon>Bacillati</taxon>
        <taxon>Actinomycetota</taxon>
        <taxon>Actinomycetes</taxon>
        <taxon>Micrococcales</taxon>
        <taxon>Bogoriellaceae</taxon>
        <taxon>Georgenia</taxon>
    </lineage>
</organism>
<dbReference type="Proteomes" id="UP000451860">
    <property type="component" value="Unassembled WGS sequence"/>
</dbReference>
<dbReference type="InterPro" id="IPR047187">
    <property type="entry name" value="SF1_C_Upf1"/>
</dbReference>
<feature type="domain" description="Swt1-like HEPN" evidence="4">
    <location>
        <begin position="10"/>
        <end position="78"/>
    </location>
</feature>
<dbReference type="InterPro" id="IPR041650">
    <property type="entry name" value="HEPN_Swt1"/>
</dbReference>
<evidence type="ECO:0000259" key="2">
    <source>
        <dbReference type="Pfam" id="PF13086"/>
    </source>
</evidence>
<keyword evidence="7" id="KW-1185">Reference proteome</keyword>
<evidence type="ECO:0000259" key="3">
    <source>
        <dbReference type="Pfam" id="PF13087"/>
    </source>
</evidence>
<dbReference type="PANTHER" id="PTHR10887">
    <property type="entry name" value="DNA2/NAM7 HELICASE FAMILY"/>
    <property type="match status" value="1"/>
</dbReference>
<dbReference type="InterPro" id="IPR045055">
    <property type="entry name" value="DNA2/NAM7-like"/>
</dbReference>
<evidence type="ECO:0000256" key="1">
    <source>
        <dbReference type="SAM" id="MobiDB-lite"/>
    </source>
</evidence>
<comment type="caution">
    <text evidence="6">The sequence shown here is derived from an EMBL/GenBank/DDBJ whole genome shotgun (WGS) entry which is preliminary data.</text>
</comment>
<dbReference type="InterPro" id="IPR027417">
    <property type="entry name" value="P-loop_NTPase"/>
</dbReference>
<dbReference type="PANTHER" id="PTHR10887:SF530">
    <property type="entry name" value="SUPERFAMILY I DNA HELICASES"/>
    <property type="match status" value="1"/>
</dbReference>
<dbReference type="Pfam" id="PF18741">
    <property type="entry name" value="MTES_1575"/>
    <property type="match status" value="1"/>
</dbReference>
<proteinExistence type="predicted"/>
<dbReference type="RefSeq" id="WP_152199474.1">
    <property type="nucleotide sequence ID" value="NZ_VUKF01000001.1"/>
</dbReference>
<dbReference type="Pfam" id="PF13087">
    <property type="entry name" value="AAA_12"/>
    <property type="match status" value="1"/>
</dbReference>
<dbReference type="InterPro" id="IPR025103">
    <property type="entry name" value="DUF4011"/>
</dbReference>
<dbReference type="Pfam" id="PF13195">
    <property type="entry name" value="DUF4011"/>
    <property type="match status" value="1"/>
</dbReference>
<protein>
    <submittedName>
        <fullName evidence="6">DUF4011 domain-containing protein</fullName>
    </submittedName>
</protein>
<dbReference type="InterPro" id="IPR041679">
    <property type="entry name" value="DNA2/NAM7-like_C"/>
</dbReference>
<dbReference type="EMBL" id="WHJE01000001">
    <property type="protein sequence ID" value="KAE8766143.1"/>
    <property type="molecule type" value="Genomic_DNA"/>
</dbReference>
<evidence type="ECO:0000259" key="4">
    <source>
        <dbReference type="Pfam" id="PF18731"/>
    </source>
</evidence>
<feature type="domain" description="Restriction endonuclease type II-like" evidence="5">
    <location>
        <begin position="1787"/>
        <end position="1881"/>
    </location>
</feature>
<feature type="compositionally biased region" description="Low complexity" evidence="1">
    <location>
        <begin position="1900"/>
        <end position="1909"/>
    </location>
</feature>
<dbReference type="Gene3D" id="3.10.620.30">
    <property type="match status" value="1"/>
</dbReference>
<name>A0A7J5UV48_9MICO</name>
<feature type="region of interest" description="Disordered" evidence="1">
    <location>
        <begin position="1884"/>
        <end position="1914"/>
    </location>
</feature>
<feature type="domain" description="DNA2/NAM7 helicase-like C-terminal" evidence="3">
    <location>
        <begin position="1546"/>
        <end position="1738"/>
    </location>
</feature>
<dbReference type="Pfam" id="PF13086">
    <property type="entry name" value="AAA_11"/>
    <property type="match status" value="1"/>
</dbReference>
<dbReference type="InterPro" id="IPR041677">
    <property type="entry name" value="DNA2/NAM7_AAA_11"/>
</dbReference>
<dbReference type="InterPro" id="IPR049468">
    <property type="entry name" value="Restrct_endonuc-II-like_dom"/>
</dbReference>
<evidence type="ECO:0000313" key="6">
    <source>
        <dbReference type="EMBL" id="KAE8766143.1"/>
    </source>
</evidence>
<dbReference type="Pfam" id="PF18731">
    <property type="entry name" value="HEPN_Swt1"/>
    <property type="match status" value="1"/>
</dbReference>
<evidence type="ECO:0000259" key="5">
    <source>
        <dbReference type="Pfam" id="PF18741"/>
    </source>
</evidence>
<dbReference type="FunFam" id="3.40.50.300:FF:002063">
    <property type="entry name" value="DNA helicase related protein"/>
    <property type="match status" value="1"/>
</dbReference>
<reference evidence="6 7" key="1">
    <citation type="submission" date="2019-10" db="EMBL/GenBank/DDBJ databases">
        <title>Georgenia wutianyii sp. nov. and Georgenia yuyongxinii sp. nov. isolated from plateau pika (Ochotona curzoniae) in the Qinghai-Tibet plateau of China.</title>
        <authorList>
            <person name="Tian Z."/>
        </authorList>
    </citation>
    <scope>NUCLEOTIDE SEQUENCE [LARGE SCALE GENOMIC DNA]</scope>
    <source>
        <strain evidence="6 7">DSM 21501</strain>
    </source>
</reference>
<feature type="domain" description="DNA2/NAM7 helicase helicase" evidence="2">
    <location>
        <begin position="812"/>
        <end position="875"/>
    </location>
</feature>
<sequence length="2155" mass="230321">MHSAPVPPGAYSMEDPRFLLRVLTEEWRVFREDFDRVQQALAQELRDVGNRWAHEPALPDEDAVRALDTMERLLRSVGATERAGLVRELRTGPEAATSSQDAAVEFDVPEASAAEAPVTNEREATGGEHFARRERAELRRGMARTVIAEAGLDVELVYRDAVNFALVNNGITPLLGLAIANPGAEPTGDIDISLSIAAPLPIEVASELHFVVPSIPAGGDVHLFAADLKWSLDPRAFVQLEEAVGAQLHLSVVAGGRRRHTESDVRLLARDEWWAVAIPESLAAFVLPRDRAVGRLLSEASDLLASRTGDPSLQGYQAGAERVLAIAEAVFDAMRAREIRYIDPPPSFEGTGQKIRRPGEVLDDRWGTCLDLATTYAAALEAAGLNPVITVCEGHAFGGLLVSEVHLPEVAVTDPNVIVTSADSGLLVSIETVALTAGKPGSFSDARATSGNWFRGGLDQVEYLLDVRAAHRRVRPLPVITSDGAVTVEVERAPGREIPVPRTVSAPKVAEPAVQAGKPAADEFPARIAKWRNALLDLSFRNPLLNLRTGRSGLELHVPSGSLPRLEDLIAEGRAITLLPHDQLEEIHAVAGARTAQDVDADQLAAILAEERTLFAAISKSGYLARARGLARKAKTIVEETGANNLFLTLGTLHWEDNGRQAQAPLFLVPVTLRGKRGRAFVMQLEEGGFAVPNQTLMEKLKLSKGFDVPAFRNPELDDSGIDLADALQQIRVALVQAGLPYRVEETAHLAILQFSTLQLWQDMGQHWQAYLKNPVVKHMVETPVESFVDPVPAPEPDPHAEATAYLPVPADGSQLEAIRAATAGRSFVLEGPPGTGKSQTITNLIANSLAHGKRVLFVAEKQAALAVVKRRLDAAGLGDFSLDLHGKEQSATGVREQLRAALTRQVASNPDSWEALRATYRSLVTNLARYPRGLHDVGPAGLSAWTARQVLLTLGRAEDADLAVPPHVVSGGTDIEAVYRAARDLGESAQDLGTSVARHPWTLAGPADPETLDRARIASALDALVAADASIMDARVRALVGRANSIDQLRAIGTWLGHAENGTAVAPDDAARLVNAHWEHQATTAEGALAEVRQAAAAMLAVFRPSVLGADLEGLLGQSRTADGKLFKGKPRRLILEQLAPHMVDGVAVAPKQLTPTLTQLLELRAHCQSVDALLAAVPGVTLPRGWNPLEVGADTRYGANLVALYDSAVLGRLLPEATAEARAAAPMDGGMSSGWSSHAVPASDVQPPFGGNGSQAPTGGSALPAGAGAAVATLAAAWSEWLGVLACTPKDVDSWRAGRSLTGALRESAPAWQTDANGRQFHHLARWSRVRCHLRDLAKAGLDEIAEAVRHGRIDPLDVGDTVRHAVARAALTERLSAAGLDGFDEAHRGRLITRYLETGEDVRKRMVAELPARIIAARSFRTDRLMGRVGELNRELGRRRGALSTRALLSKFGSVIGELTPCLLMSPHSVARFLEPGAIDVDIVVFDEASQIKVAEAVGAMGRGKSVVVVGDSKQMPPSTFGGGDGEEGDDDIPAGMVPVDQESILSEAVESNLERIWLSWHYRSQDESLIAFSNQYYYEDRLASFPGPPEERPELGVRWTRVDGTFERGRGRVNRGEAAAIVAEIEHRLVNDPDTSIGVVTFNVEQRDLILDLLEASDVPAVGAALEAQRDPIFVKNLENVQGDERDVILFSLAFSVDPVTGKLPLNFGPLNRVGGERRLNVAITRARQQVVLFSSFAPEDIELSRTNSLGLAHLRDYLTLAARGVGGASGIKRAPVQDLHRDEVATALRGAGLLVQEELGLSSFSIDLAVSAGAGRPWVAVLLDGPGWASRETVGDRDALPTTVLAGTMGWAAVERVWMPAWLARRDEVVTHLVQAAETAEHGAPNTAREHADGPADAAEGAPANGVPMPVDVPAAANGPMAIPAGPPPAALTTSAAPLQEDFALVASGAQEEATVSLAPVAVALDEPVFVGADDAPIHAGDRALLDHIDQRRGASRVREVVMDVIAVEAPVEAARLGRIVGRRFGLQRVTTKRSEAIVSLVPRQLVDRGPLGTFVWAEGTAPETYTIFRSTPDGVDRTLHEVAPQEIANAMSWVVGASHGATREETLRETAAVFGVGRLTTQIRERLERVLDGALAAGSLRETDGLIHG</sequence>
<dbReference type="SUPFAM" id="SSF52540">
    <property type="entry name" value="P-loop containing nucleoside triphosphate hydrolases"/>
    <property type="match status" value="1"/>
</dbReference>
<dbReference type="Gene3D" id="3.40.50.300">
    <property type="entry name" value="P-loop containing nucleotide triphosphate hydrolases"/>
    <property type="match status" value="3"/>
</dbReference>
<dbReference type="OrthoDB" id="9757917at2"/>
<feature type="region of interest" description="Disordered" evidence="1">
    <location>
        <begin position="1515"/>
        <end position="1534"/>
    </location>
</feature>
<gene>
    <name evidence="6" type="ORF">GB883_00460</name>
</gene>
<evidence type="ECO:0000313" key="7">
    <source>
        <dbReference type="Proteomes" id="UP000451860"/>
    </source>
</evidence>
<accession>A0A7J5UV48</accession>
<dbReference type="GO" id="GO:0004386">
    <property type="term" value="F:helicase activity"/>
    <property type="evidence" value="ECO:0007669"/>
    <property type="project" value="InterPro"/>
</dbReference>
<dbReference type="CDD" id="cd18808">
    <property type="entry name" value="SF1_C_Upf1"/>
    <property type="match status" value="1"/>
</dbReference>